<evidence type="ECO:0000313" key="2">
    <source>
        <dbReference type="Proteomes" id="UP000237105"/>
    </source>
</evidence>
<dbReference type="EMBL" id="JXTB01000294">
    <property type="protein sequence ID" value="PON47437.1"/>
    <property type="molecule type" value="Genomic_DNA"/>
</dbReference>
<gene>
    <name evidence="1" type="ORF">PanWU01x14_243960</name>
</gene>
<name>A0A2P5BF65_PARAD</name>
<evidence type="ECO:0000313" key="1">
    <source>
        <dbReference type="EMBL" id="PON47437.1"/>
    </source>
</evidence>
<dbReference type="Proteomes" id="UP000237105">
    <property type="component" value="Unassembled WGS sequence"/>
</dbReference>
<dbReference type="OrthoDB" id="10417639at2759"/>
<organism evidence="1 2">
    <name type="scientific">Parasponia andersonii</name>
    <name type="common">Sponia andersonii</name>
    <dbReference type="NCBI Taxonomy" id="3476"/>
    <lineage>
        <taxon>Eukaryota</taxon>
        <taxon>Viridiplantae</taxon>
        <taxon>Streptophyta</taxon>
        <taxon>Embryophyta</taxon>
        <taxon>Tracheophyta</taxon>
        <taxon>Spermatophyta</taxon>
        <taxon>Magnoliopsida</taxon>
        <taxon>eudicotyledons</taxon>
        <taxon>Gunneridae</taxon>
        <taxon>Pentapetalae</taxon>
        <taxon>rosids</taxon>
        <taxon>fabids</taxon>
        <taxon>Rosales</taxon>
        <taxon>Cannabaceae</taxon>
        <taxon>Parasponia</taxon>
    </lineage>
</organism>
<comment type="caution">
    <text evidence="1">The sequence shown here is derived from an EMBL/GenBank/DDBJ whole genome shotgun (WGS) entry which is preliminary data.</text>
</comment>
<dbReference type="AlphaFoldDB" id="A0A2P5BF65"/>
<accession>A0A2P5BF65</accession>
<sequence length="109" mass="12683">MVEDTETELVNEVILSSVFPIFDNNVKEISMKDNFGLDGIVLDFDLEQQPGCDSKRQTKKIGKEGSLEMLINSSDDDITRNLRTNFLNPRENDTVRHEIEFFEHYDRNK</sequence>
<proteinExistence type="predicted"/>
<keyword evidence="2" id="KW-1185">Reference proteome</keyword>
<protein>
    <submittedName>
        <fullName evidence="1">Uncharacterized protein</fullName>
    </submittedName>
</protein>
<reference evidence="2" key="1">
    <citation type="submission" date="2016-06" db="EMBL/GenBank/DDBJ databases">
        <title>Parallel loss of symbiosis genes in relatives of nitrogen-fixing non-legume Parasponia.</title>
        <authorList>
            <person name="Van Velzen R."/>
            <person name="Holmer R."/>
            <person name="Bu F."/>
            <person name="Rutten L."/>
            <person name="Van Zeijl A."/>
            <person name="Liu W."/>
            <person name="Santuari L."/>
            <person name="Cao Q."/>
            <person name="Sharma T."/>
            <person name="Shen D."/>
            <person name="Roswanjaya Y."/>
            <person name="Wardhani T."/>
            <person name="Kalhor M.S."/>
            <person name="Jansen J."/>
            <person name="Van den Hoogen J."/>
            <person name="Gungor B."/>
            <person name="Hartog M."/>
            <person name="Hontelez J."/>
            <person name="Verver J."/>
            <person name="Yang W.-C."/>
            <person name="Schijlen E."/>
            <person name="Repin R."/>
            <person name="Schilthuizen M."/>
            <person name="Schranz E."/>
            <person name="Heidstra R."/>
            <person name="Miyata K."/>
            <person name="Fedorova E."/>
            <person name="Kohlen W."/>
            <person name="Bisseling T."/>
            <person name="Smit S."/>
            <person name="Geurts R."/>
        </authorList>
    </citation>
    <scope>NUCLEOTIDE SEQUENCE [LARGE SCALE GENOMIC DNA]</scope>
    <source>
        <strain evidence="2">cv. WU1-14</strain>
    </source>
</reference>